<proteinExistence type="predicted"/>
<dbReference type="RefSeq" id="WP_168084223.1">
    <property type="nucleotide sequence ID" value="NZ_JAAVJI010000006.1"/>
</dbReference>
<evidence type="ECO:0000313" key="2">
    <source>
        <dbReference type="Proteomes" id="UP000746535"/>
    </source>
</evidence>
<dbReference type="EMBL" id="JAAVJI010000006">
    <property type="protein sequence ID" value="NJP01648.1"/>
    <property type="molecule type" value="Genomic_DNA"/>
</dbReference>
<organism evidence="1 2">
    <name type="scientific">Pseudomonas quercus</name>
    <dbReference type="NCBI Taxonomy" id="2722792"/>
    <lineage>
        <taxon>Bacteria</taxon>
        <taxon>Pseudomonadati</taxon>
        <taxon>Pseudomonadota</taxon>
        <taxon>Gammaproteobacteria</taxon>
        <taxon>Pseudomonadales</taxon>
        <taxon>Pseudomonadaceae</taxon>
        <taxon>Pseudomonas</taxon>
    </lineage>
</organism>
<dbReference type="Proteomes" id="UP000746535">
    <property type="component" value="Unassembled WGS sequence"/>
</dbReference>
<evidence type="ECO:0000313" key="1">
    <source>
        <dbReference type="EMBL" id="NJP01648.1"/>
    </source>
</evidence>
<accession>A0ABX0YE07</accession>
<protein>
    <submittedName>
        <fullName evidence="1">Uncharacterized protein</fullName>
    </submittedName>
</protein>
<keyword evidence="2" id="KW-1185">Reference proteome</keyword>
<sequence>MTVLIVVSILAVILSPLAWLRPSRKQSGRMACRMHARALGLGMQLAPQQWPHWMPAHLPTPAAQYHRPRPATASGEWTWWQPEPGRWVNQWREDCPPSPLLDQLRSLPGDVWKVQAERRMVSAIWGEGAGIDQAERLDSVLRSLAST</sequence>
<gene>
    <name evidence="1" type="ORF">HBH25_12415</name>
</gene>
<name>A0ABX0YE07_9PSED</name>
<comment type="caution">
    <text evidence="1">The sequence shown here is derived from an EMBL/GenBank/DDBJ whole genome shotgun (WGS) entry which is preliminary data.</text>
</comment>
<reference evidence="1 2" key="1">
    <citation type="submission" date="2020-03" db="EMBL/GenBank/DDBJ databases">
        <authorList>
            <person name="Wang L."/>
            <person name="He N."/>
            <person name="Li Y."/>
            <person name="Fang Y."/>
            <person name="Zhang F."/>
        </authorList>
    </citation>
    <scope>NUCLEOTIDE SEQUENCE [LARGE SCALE GENOMIC DNA]</scope>
    <source>
        <strain evidence="2">hsmgli-8</strain>
    </source>
</reference>